<name>K1QE78_MAGGI</name>
<proteinExistence type="predicted"/>
<organism evidence="2">
    <name type="scientific">Magallana gigas</name>
    <name type="common">Pacific oyster</name>
    <name type="synonym">Crassostrea gigas</name>
    <dbReference type="NCBI Taxonomy" id="29159"/>
    <lineage>
        <taxon>Eukaryota</taxon>
        <taxon>Metazoa</taxon>
        <taxon>Spiralia</taxon>
        <taxon>Lophotrochozoa</taxon>
        <taxon>Mollusca</taxon>
        <taxon>Bivalvia</taxon>
        <taxon>Autobranchia</taxon>
        <taxon>Pteriomorphia</taxon>
        <taxon>Ostreida</taxon>
        <taxon>Ostreoidea</taxon>
        <taxon>Ostreidae</taxon>
        <taxon>Magallana</taxon>
    </lineage>
</organism>
<accession>K1QE78</accession>
<evidence type="ECO:0000313" key="2">
    <source>
        <dbReference type="EMBL" id="EKC29399.1"/>
    </source>
</evidence>
<dbReference type="InParanoid" id="K1QE78"/>
<reference evidence="2" key="1">
    <citation type="journal article" date="2012" name="Nature">
        <title>The oyster genome reveals stress adaptation and complexity of shell formation.</title>
        <authorList>
            <person name="Zhang G."/>
            <person name="Fang X."/>
            <person name="Guo X."/>
            <person name="Li L."/>
            <person name="Luo R."/>
            <person name="Xu F."/>
            <person name="Yang P."/>
            <person name="Zhang L."/>
            <person name="Wang X."/>
            <person name="Qi H."/>
            <person name="Xiong Z."/>
            <person name="Que H."/>
            <person name="Xie Y."/>
            <person name="Holland P.W."/>
            <person name="Paps J."/>
            <person name="Zhu Y."/>
            <person name="Wu F."/>
            <person name="Chen Y."/>
            <person name="Wang J."/>
            <person name="Peng C."/>
            <person name="Meng J."/>
            <person name="Yang L."/>
            <person name="Liu J."/>
            <person name="Wen B."/>
            <person name="Zhang N."/>
            <person name="Huang Z."/>
            <person name="Zhu Q."/>
            <person name="Feng Y."/>
            <person name="Mount A."/>
            <person name="Hedgecock D."/>
            <person name="Xu Z."/>
            <person name="Liu Y."/>
            <person name="Domazet-Loso T."/>
            <person name="Du Y."/>
            <person name="Sun X."/>
            <person name="Zhang S."/>
            <person name="Liu B."/>
            <person name="Cheng P."/>
            <person name="Jiang X."/>
            <person name="Li J."/>
            <person name="Fan D."/>
            <person name="Wang W."/>
            <person name="Fu W."/>
            <person name="Wang T."/>
            <person name="Wang B."/>
            <person name="Zhang J."/>
            <person name="Peng Z."/>
            <person name="Li Y."/>
            <person name="Li N."/>
            <person name="Wang J."/>
            <person name="Chen M."/>
            <person name="He Y."/>
            <person name="Tan F."/>
            <person name="Song X."/>
            <person name="Zheng Q."/>
            <person name="Huang R."/>
            <person name="Yang H."/>
            <person name="Du X."/>
            <person name="Chen L."/>
            <person name="Yang M."/>
            <person name="Gaffney P.M."/>
            <person name="Wang S."/>
            <person name="Luo L."/>
            <person name="She Z."/>
            <person name="Ming Y."/>
            <person name="Huang W."/>
            <person name="Zhang S."/>
            <person name="Huang B."/>
            <person name="Zhang Y."/>
            <person name="Qu T."/>
            <person name="Ni P."/>
            <person name="Miao G."/>
            <person name="Wang J."/>
            <person name="Wang Q."/>
            <person name="Steinberg C.E."/>
            <person name="Wang H."/>
            <person name="Li N."/>
            <person name="Qian L."/>
            <person name="Zhang G."/>
            <person name="Li Y."/>
            <person name="Yang H."/>
            <person name="Liu X."/>
            <person name="Wang J."/>
            <person name="Yin Y."/>
            <person name="Wang J."/>
        </authorList>
    </citation>
    <scope>NUCLEOTIDE SEQUENCE [LARGE SCALE GENOMIC DNA]</scope>
    <source>
        <strain evidence="2">05x7-T-G4-1.051#20</strain>
    </source>
</reference>
<dbReference type="AlphaFoldDB" id="K1QE78"/>
<feature type="region of interest" description="Disordered" evidence="1">
    <location>
        <begin position="238"/>
        <end position="259"/>
    </location>
</feature>
<feature type="region of interest" description="Disordered" evidence="1">
    <location>
        <begin position="40"/>
        <end position="62"/>
    </location>
</feature>
<dbReference type="HOGENOM" id="CLU_1074596_0_0_1"/>
<gene>
    <name evidence="2" type="ORF">CGI_10005212</name>
</gene>
<dbReference type="EMBL" id="JH816224">
    <property type="protein sequence ID" value="EKC29399.1"/>
    <property type="molecule type" value="Genomic_DNA"/>
</dbReference>
<sequence length="259" mass="29232">MEKSFQFCSRKATIKALKSRAYALALNLDRMTRESFTKMTPKDMKNNRPSCSGVASPKPFGPDLVTKGPPLPSELLFPESDNNTRKEIDLHEENWLDAIELKETDVHVCEDDDGHFIPRKLLLFKGEKFKGESNGGLGVRKSIKTFRAPVSNCARSTAIEVLENERDGRHRVRKSTKTFRAPDPNSTRSAAIEGSWIGDNGSRRVIRKSTKTFRAPDPKSTRSSLVEYLIKCRWFQTQNQSKHPPAFDAESKSSLDSDD</sequence>
<evidence type="ECO:0000256" key="1">
    <source>
        <dbReference type="SAM" id="MobiDB-lite"/>
    </source>
</evidence>
<protein>
    <submittedName>
        <fullName evidence="2">Uncharacterized protein</fullName>
    </submittedName>
</protein>
<feature type="compositionally biased region" description="Basic and acidic residues" evidence="1">
    <location>
        <begin position="249"/>
        <end position="259"/>
    </location>
</feature>